<dbReference type="OrthoDB" id="9792003at2"/>
<dbReference type="STRING" id="1246995.AFR_15450"/>
<proteinExistence type="predicted"/>
<dbReference type="Pfam" id="PF00106">
    <property type="entry name" value="adh_short"/>
    <property type="match status" value="1"/>
</dbReference>
<dbReference type="EMBL" id="CP006272">
    <property type="protein sequence ID" value="AGZ41372.1"/>
    <property type="molecule type" value="Genomic_DNA"/>
</dbReference>
<dbReference type="PATRIC" id="fig|1246995.3.peg.3137"/>
<dbReference type="HOGENOM" id="CLU_010194_2_9_11"/>
<name>U5VX53_9ACTN</name>
<dbReference type="PANTHER" id="PTHR43976:SF9">
    <property type="entry name" value="OXIDOREDUCTASE"/>
    <property type="match status" value="1"/>
</dbReference>
<sequence length="290" mass="30808">MGSTIVITGASSGFGAMSARALADAGHTVYAGMRDIAGRNATAAKEFDAYAGTAHSVELDVSDQASVDAGIARIVDESGRLDVVIHNAGHMTLGPVEAFTVEQLASVYDTNVLSTQRVNRAALPHLRRQRAGLLIWVGSSSARGGTPPYLGPYFAAKAAEDALAVSYAAEVSRFGIETSIVVPGSFTTGTNHYAHAGHPEDTATRDAYEEVYPGVMDDLLGKQAALTPPDADPAEVAREITRIVGLPRGERPFRVFIDPAQDGAEEVFRIGDRIRRDFYRAVGYESLLSI</sequence>
<protein>
    <submittedName>
        <fullName evidence="1">Short-chain dehydrogenase</fullName>
    </submittedName>
</protein>
<dbReference type="InterPro" id="IPR002347">
    <property type="entry name" value="SDR_fam"/>
</dbReference>
<gene>
    <name evidence="1" type="ORF">AFR_15450</name>
</gene>
<dbReference type="InterPro" id="IPR051911">
    <property type="entry name" value="SDR_oxidoreductase"/>
</dbReference>
<dbReference type="SUPFAM" id="SSF51735">
    <property type="entry name" value="NAD(P)-binding Rossmann-fold domains"/>
    <property type="match status" value="1"/>
</dbReference>
<dbReference type="PANTHER" id="PTHR43976">
    <property type="entry name" value="SHORT CHAIN DEHYDROGENASE"/>
    <property type="match status" value="1"/>
</dbReference>
<dbReference type="RefSeq" id="WP_023361431.1">
    <property type="nucleotide sequence ID" value="NC_022657.1"/>
</dbReference>
<dbReference type="Gene3D" id="3.40.50.720">
    <property type="entry name" value="NAD(P)-binding Rossmann-like Domain"/>
    <property type="match status" value="1"/>
</dbReference>
<keyword evidence="2" id="KW-1185">Reference proteome</keyword>
<accession>U5VX53</accession>
<evidence type="ECO:0000313" key="2">
    <source>
        <dbReference type="Proteomes" id="UP000017746"/>
    </source>
</evidence>
<dbReference type="AlphaFoldDB" id="U5VX53"/>
<evidence type="ECO:0000313" key="1">
    <source>
        <dbReference type="EMBL" id="AGZ41372.1"/>
    </source>
</evidence>
<dbReference type="Proteomes" id="UP000017746">
    <property type="component" value="Chromosome"/>
</dbReference>
<reference evidence="1 2" key="1">
    <citation type="journal article" date="2014" name="J. Biotechnol.">
        <title>Complete genome sequence of the actinobacterium Actinoplanes friuliensis HAG 010964, producer of the lipopeptide antibiotic friulimycin.</title>
        <authorList>
            <person name="Ruckert C."/>
            <person name="Szczepanowski R."/>
            <person name="Albersmeier A."/>
            <person name="Goesmann A."/>
            <person name="Fischer N."/>
            <person name="Steinkamper A."/>
            <person name="Puhler A."/>
            <person name="Biener R."/>
            <person name="Schwartz D."/>
            <person name="Kalinowski J."/>
        </authorList>
    </citation>
    <scope>NUCLEOTIDE SEQUENCE [LARGE SCALE GENOMIC DNA]</scope>
    <source>
        <strain evidence="1 2">DSM 7358</strain>
    </source>
</reference>
<organism evidence="1 2">
    <name type="scientific">Actinoplanes friuliensis DSM 7358</name>
    <dbReference type="NCBI Taxonomy" id="1246995"/>
    <lineage>
        <taxon>Bacteria</taxon>
        <taxon>Bacillati</taxon>
        <taxon>Actinomycetota</taxon>
        <taxon>Actinomycetes</taxon>
        <taxon>Micromonosporales</taxon>
        <taxon>Micromonosporaceae</taxon>
        <taxon>Actinoplanes</taxon>
    </lineage>
</organism>
<dbReference type="PRINTS" id="PR00081">
    <property type="entry name" value="GDHRDH"/>
</dbReference>
<dbReference type="eggNOG" id="COG4221">
    <property type="taxonomic scope" value="Bacteria"/>
</dbReference>
<dbReference type="InterPro" id="IPR036291">
    <property type="entry name" value="NAD(P)-bd_dom_sf"/>
</dbReference>
<dbReference type="KEGG" id="afs:AFR_15450"/>